<feature type="transmembrane region" description="Helical" evidence="2">
    <location>
        <begin position="209"/>
        <end position="229"/>
    </location>
</feature>
<keyword evidence="4" id="KW-1185">Reference proteome</keyword>
<feature type="transmembrane region" description="Helical" evidence="2">
    <location>
        <begin position="249"/>
        <end position="269"/>
    </location>
</feature>
<name>A0A4Y7Q470_9AGAM</name>
<keyword evidence="2" id="KW-0812">Transmembrane</keyword>
<dbReference type="PANTHER" id="PTHR39466">
    <property type="entry name" value="RGS DOMAIN-CONTAINING PROTEIN"/>
    <property type="match status" value="1"/>
</dbReference>
<dbReference type="VEuPathDB" id="FungiDB:BD410DRAFT_815053"/>
<proteinExistence type="predicted"/>
<feature type="region of interest" description="Disordered" evidence="1">
    <location>
        <begin position="423"/>
        <end position="474"/>
    </location>
</feature>
<evidence type="ECO:0000313" key="4">
    <source>
        <dbReference type="Proteomes" id="UP000294933"/>
    </source>
</evidence>
<evidence type="ECO:0000256" key="1">
    <source>
        <dbReference type="SAM" id="MobiDB-lite"/>
    </source>
</evidence>
<dbReference type="InterPro" id="IPR044926">
    <property type="entry name" value="RGS_subdomain_2"/>
</dbReference>
<evidence type="ECO:0008006" key="5">
    <source>
        <dbReference type="Google" id="ProtNLM"/>
    </source>
</evidence>
<feature type="compositionally biased region" description="Low complexity" evidence="1">
    <location>
        <begin position="343"/>
        <end position="360"/>
    </location>
</feature>
<feature type="region of interest" description="Disordered" evidence="1">
    <location>
        <begin position="622"/>
        <end position="662"/>
    </location>
</feature>
<feature type="transmembrane region" description="Helical" evidence="2">
    <location>
        <begin position="708"/>
        <end position="730"/>
    </location>
</feature>
<dbReference type="SUPFAM" id="SSF48097">
    <property type="entry name" value="Regulator of G-protein signaling, RGS"/>
    <property type="match status" value="1"/>
</dbReference>
<dbReference type="EMBL" id="ML170176">
    <property type="protein sequence ID" value="TDL22121.1"/>
    <property type="molecule type" value="Genomic_DNA"/>
</dbReference>
<evidence type="ECO:0000256" key="2">
    <source>
        <dbReference type="SAM" id="Phobius"/>
    </source>
</evidence>
<feature type="region of interest" description="Disordered" evidence="1">
    <location>
        <begin position="334"/>
        <end position="397"/>
    </location>
</feature>
<feature type="compositionally biased region" description="Basic and acidic residues" evidence="1">
    <location>
        <begin position="373"/>
        <end position="388"/>
    </location>
</feature>
<keyword evidence="2" id="KW-1133">Transmembrane helix</keyword>
<gene>
    <name evidence="3" type="ORF">BD410DRAFT_815053</name>
</gene>
<dbReference type="OrthoDB" id="3232309at2759"/>
<feature type="compositionally biased region" description="Polar residues" evidence="1">
    <location>
        <begin position="639"/>
        <end position="650"/>
    </location>
</feature>
<dbReference type="Gene3D" id="1.10.167.10">
    <property type="entry name" value="Regulator of G-protein Signalling 4, domain 2"/>
    <property type="match status" value="1"/>
</dbReference>
<feature type="compositionally biased region" description="Polar residues" evidence="1">
    <location>
        <begin position="427"/>
        <end position="449"/>
    </location>
</feature>
<organism evidence="3 4">
    <name type="scientific">Rickenella mellea</name>
    <dbReference type="NCBI Taxonomy" id="50990"/>
    <lineage>
        <taxon>Eukaryota</taxon>
        <taxon>Fungi</taxon>
        <taxon>Dikarya</taxon>
        <taxon>Basidiomycota</taxon>
        <taxon>Agaricomycotina</taxon>
        <taxon>Agaricomycetes</taxon>
        <taxon>Hymenochaetales</taxon>
        <taxon>Rickenellaceae</taxon>
        <taxon>Rickenella</taxon>
    </lineage>
</organism>
<dbReference type="STRING" id="50990.A0A4Y7Q470"/>
<dbReference type="InterPro" id="IPR036305">
    <property type="entry name" value="RGS_sf"/>
</dbReference>
<evidence type="ECO:0000313" key="3">
    <source>
        <dbReference type="EMBL" id="TDL22121.1"/>
    </source>
</evidence>
<dbReference type="PANTHER" id="PTHR39466:SF1">
    <property type="entry name" value="RGS DOMAIN-CONTAINING PROTEIN"/>
    <property type="match status" value="1"/>
</dbReference>
<keyword evidence="2" id="KW-0472">Membrane</keyword>
<accession>A0A4Y7Q470</accession>
<dbReference type="AlphaFoldDB" id="A0A4Y7Q470"/>
<protein>
    <recommendedName>
        <fullName evidence="5">RGS domain-containing protein</fullName>
    </recommendedName>
</protein>
<sequence length="736" mass="80853">MSSARPHTRPDVQKVQTQPTVLSIQIRGLLTFPYRVCNPPPAVGKVRSCGVTPVFNVQLEDVLNRKHLPPLGLKDFEEWLLFVEQCSENLYFILWLREYTAKYNQWALRSKSKPKHLQGGYRVSWPAHTSPSLAMSYARAKQTFFTPNSSYELALSSEVLLPFRKSNFGSPHPDPAVFTEVAAEVTKMLRESLRRFVQSAYPNVGTKRALCGLIMGSVMALAGFVPPIAVNFAEGHSRWLRLLAIPGLWLGLTILVASFHGVCMMIYVFGDLRQLRRFELERPPGGSPCFAHRDQADPVSPPQCSPRISGPFSLMAKPCVTVAVPVQSFVRPPGHTTSWSSNATEPTATTGTTAPSSRELSPPPSPAVSATFRTDESSVHGGHADSDHGIYVSPPHYPAESEAIGRMYNFPQALEPAILKPSLAKRPSTSNSSHQSHGTRNPTAGSSTGRPRAHSAPRSLHSMQGYKYPSDAPPLPQLKPHLTTAAFIHPYIHSPPSSTIDLHDAGECARHLRDAAERSAYALGSATGNEGDGFYAARAQPISSFDFDALPTVHRDQPSRQRVASGNATKKFEAPVITPTRTPFLYRLKQVALGRHQDDRFNGIDGDIEACSRVLVSSMPPHSDGLNPHLKRHRRASTSEKVSPFASSNEVDGEPEPLADTPEIPYLSTATSTRKTWRSRFRYVRKVPAFGPLTRVLNPLVTRAQWEIVVRSFVISGIVSWMLVGGLVGIPVPHRG</sequence>
<dbReference type="Proteomes" id="UP000294933">
    <property type="component" value="Unassembled WGS sequence"/>
</dbReference>
<reference evidence="3 4" key="1">
    <citation type="submission" date="2018-06" db="EMBL/GenBank/DDBJ databases">
        <title>A transcriptomic atlas of mushroom development highlights an independent origin of complex multicellularity.</title>
        <authorList>
            <consortium name="DOE Joint Genome Institute"/>
            <person name="Krizsan K."/>
            <person name="Almasi E."/>
            <person name="Merenyi Z."/>
            <person name="Sahu N."/>
            <person name="Viragh M."/>
            <person name="Koszo T."/>
            <person name="Mondo S."/>
            <person name="Kiss B."/>
            <person name="Balint B."/>
            <person name="Kues U."/>
            <person name="Barry K."/>
            <person name="Hegedus J.C."/>
            <person name="Henrissat B."/>
            <person name="Johnson J."/>
            <person name="Lipzen A."/>
            <person name="Ohm R."/>
            <person name="Nagy I."/>
            <person name="Pangilinan J."/>
            <person name="Yan J."/>
            <person name="Xiong Y."/>
            <person name="Grigoriev I.V."/>
            <person name="Hibbett D.S."/>
            <person name="Nagy L.G."/>
        </authorList>
    </citation>
    <scope>NUCLEOTIDE SEQUENCE [LARGE SCALE GENOMIC DNA]</scope>
    <source>
        <strain evidence="3 4">SZMC22713</strain>
    </source>
</reference>